<evidence type="ECO:0000256" key="6">
    <source>
        <dbReference type="ARBA" id="ARBA00023239"/>
    </source>
</evidence>
<dbReference type="InterPro" id="IPR031338">
    <property type="entry name" value="KDPG/KHG_AS_2"/>
</dbReference>
<dbReference type="NCBIfam" id="NF004325">
    <property type="entry name" value="PRK05718.1"/>
    <property type="match status" value="1"/>
</dbReference>
<evidence type="ECO:0000256" key="7">
    <source>
        <dbReference type="ARBA" id="ARBA00023270"/>
    </source>
</evidence>
<evidence type="ECO:0000313" key="10">
    <source>
        <dbReference type="Proteomes" id="UP000184603"/>
    </source>
</evidence>
<dbReference type="EMBL" id="FRFE01000023">
    <property type="protein sequence ID" value="SHO51148.1"/>
    <property type="molecule type" value="Genomic_DNA"/>
</dbReference>
<comment type="similarity">
    <text evidence="3">Belongs to the KHG/KDPG aldolase family.</text>
</comment>
<evidence type="ECO:0000256" key="2">
    <source>
        <dbReference type="ARBA" id="ARBA00004736"/>
    </source>
</evidence>
<protein>
    <recommendedName>
        <fullName evidence="5">2-dehydro-3-deoxy-phosphogluconate aldolase</fullName>
        <ecNumber evidence="5">4.1.2.14</ecNumber>
    </recommendedName>
</protein>
<evidence type="ECO:0000256" key="4">
    <source>
        <dbReference type="ARBA" id="ARBA00011233"/>
    </source>
</evidence>
<comment type="pathway">
    <text evidence="2">Carbohydrate acid metabolism; 2-dehydro-3-deoxy-D-gluconate degradation; D-glyceraldehyde 3-phosphate and pyruvate from 2-dehydro-3-deoxy-D-gluconate: step 2/2.</text>
</comment>
<keyword evidence="10" id="KW-1185">Reference proteome</keyword>
<dbReference type="PANTHER" id="PTHR30246:SF1">
    <property type="entry name" value="2-DEHYDRO-3-DEOXY-6-PHOSPHOGALACTONATE ALDOLASE-RELATED"/>
    <property type="match status" value="1"/>
</dbReference>
<dbReference type="PROSITE" id="PS00160">
    <property type="entry name" value="ALDOLASE_KDPG_KHG_2"/>
    <property type="match status" value="1"/>
</dbReference>
<comment type="catalytic activity">
    <reaction evidence="1">
        <text>2-dehydro-3-deoxy-6-phospho-D-gluconate = D-glyceraldehyde 3-phosphate + pyruvate</text>
        <dbReference type="Rhea" id="RHEA:17089"/>
        <dbReference type="ChEBI" id="CHEBI:15361"/>
        <dbReference type="ChEBI" id="CHEBI:57569"/>
        <dbReference type="ChEBI" id="CHEBI:59776"/>
        <dbReference type="EC" id="4.1.2.14"/>
    </reaction>
</comment>
<dbReference type="SUPFAM" id="SSF51569">
    <property type="entry name" value="Aldolase"/>
    <property type="match status" value="1"/>
</dbReference>
<dbReference type="NCBIfam" id="TIGR01182">
    <property type="entry name" value="eda"/>
    <property type="match status" value="1"/>
</dbReference>
<comment type="subunit">
    <text evidence="4">Homotrimer.</text>
</comment>
<dbReference type="GO" id="GO:0008675">
    <property type="term" value="F:2-dehydro-3-deoxy-phosphogluconate aldolase activity"/>
    <property type="evidence" value="ECO:0007669"/>
    <property type="project" value="UniProtKB-EC"/>
</dbReference>
<keyword evidence="6" id="KW-0456">Lyase</keyword>
<dbReference type="Gene3D" id="3.20.20.70">
    <property type="entry name" value="Aldolase class I"/>
    <property type="match status" value="1"/>
</dbReference>
<dbReference type="OrthoDB" id="9805177at2"/>
<keyword evidence="7" id="KW-0704">Schiff base</keyword>
<gene>
    <name evidence="9" type="ORF">SAMN02745220_03872</name>
</gene>
<dbReference type="InterPro" id="IPR013785">
    <property type="entry name" value="Aldolase_TIM"/>
</dbReference>
<dbReference type="Proteomes" id="UP000184603">
    <property type="component" value="Unassembled WGS sequence"/>
</dbReference>
<dbReference type="CDD" id="cd00452">
    <property type="entry name" value="KDPG_aldolase"/>
    <property type="match status" value="1"/>
</dbReference>
<evidence type="ECO:0000256" key="5">
    <source>
        <dbReference type="ARBA" id="ARBA00013063"/>
    </source>
</evidence>
<reference evidence="9 10" key="1">
    <citation type="submission" date="2016-12" db="EMBL/GenBank/DDBJ databases">
        <authorList>
            <person name="Song W.-J."/>
            <person name="Kurnit D.M."/>
        </authorList>
    </citation>
    <scope>NUCLEOTIDE SEQUENCE [LARGE SCALE GENOMIC DNA]</scope>
    <source>
        <strain evidence="9 10">DSM 18488</strain>
    </source>
</reference>
<dbReference type="Pfam" id="PF01081">
    <property type="entry name" value="Aldolase"/>
    <property type="match status" value="1"/>
</dbReference>
<dbReference type="AlphaFoldDB" id="A0A1M7YF63"/>
<proteinExistence type="inferred from homology"/>
<evidence type="ECO:0000256" key="3">
    <source>
        <dbReference type="ARBA" id="ARBA00006906"/>
    </source>
</evidence>
<sequence>MFSDELKKHRLIPVVVIDDAQDAAPLADAIVSGGLGCVEITLRTSVALEAIKTMAKRTDIVVGAGTVLNIEQAKAAVDNGSRFIVSPGMSVSLVEWCLKNNVPVFPGCATPTEIQLALEAGLRTVKFFPAEQLGGVKMLTTLGSVFQTVQFMPTGGITSENLEDYLAIKQVVACGGSWMVQSQWIRNRRFSIIHDEIQRVVKLLH</sequence>
<organism evidence="9 10">
    <name type="scientific">Desulfopila aestuarii DSM 18488</name>
    <dbReference type="NCBI Taxonomy" id="1121416"/>
    <lineage>
        <taxon>Bacteria</taxon>
        <taxon>Pseudomonadati</taxon>
        <taxon>Thermodesulfobacteriota</taxon>
        <taxon>Desulfobulbia</taxon>
        <taxon>Desulfobulbales</taxon>
        <taxon>Desulfocapsaceae</taxon>
        <taxon>Desulfopila</taxon>
    </lineage>
</organism>
<dbReference type="EC" id="4.1.2.14" evidence="5"/>
<dbReference type="InterPro" id="IPR000887">
    <property type="entry name" value="Aldlse_KDPG_KHG"/>
</dbReference>
<evidence type="ECO:0000256" key="8">
    <source>
        <dbReference type="ARBA" id="ARBA00023277"/>
    </source>
</evidence>
<evidence type="ECO:0000256" key="1">
    <source>
        <dbReference type="ARBA" id="ARBA00000654"/>
    </source>
</evidence>
<evidence type="ECO:0000313" key="9">
    <source>
        <dbReference type="EMBL" id="SHO51148.1"/>
    </source>
</evidence>
<dbReference type="InterPro" id="IPR031337">
    <property type="entry name" value="KDPG/KHG_AS_1"/>
</dbReference>
<dbReference type="PROSITE" id="PS00159">
    <property type="entry name" value="ALDOLASE_KDPG_KHG_1"/>
    <property type="match status" value="1"/>
</dbReference>
<keyword evidence="8" id="KW-0119">Carbohydrate metabolism</keyword>
<dbReference type="STRING" id="1121416.SAMN02745220_03872"/>
<accession>A0A1M7YF63</accession>
<dbReference type="RefSeq" id="WP_084554201.1">
    <property type="nucleotide sequence ID" value="NZ_FRFE01000023.1"/>
</dbReference>
<name>A0A1M7YF63_9BACT</name>
<dbReference type="PANTHER" id="PTHR30246">
    <property type="entry name" value="2-KETO-3-DEOXY-6-PHOSPHOGLUCONATE ALDOLASE"/>
    <property type="match status" value="1"/>
</dbReference>